<dbReference type="InterPro" id="IPR001365">
    <property type="entry name" value="A_deaminase_dom"/>
</dbReference>
<dbReference type="GO" id="GO:0006154">
    <property type="term" value="P:adenosine catabolic process"/>
    <property type="evidence" value="ECO:0000318"/>
    <property type="project" value="GO_Central"/>
</dbReference>
<organism evidence="9 10">
    <name type="scientific">Cucumis sativus</name>
    <name type="common">Cucumber</name>
    <dbReference type="NCBI Taxonomy" id="3659"/>
    <lineage>
        <taxon>Eukaryota</taxon>
        <taxon>Viridiplantae</taxon>
        <taxon>Streptophyta</taxon>
        <taxon>Embryophyta</taxon>
        <taxon>Tracheophyta</taxon>
        <taxon>Spermatophyta</taxon>
        <taxon>Magnoliopsida</taxon>
        <taxon>eudicotyledons</taxon>
        <taxon>Gunneridae</taxon>
        <taxon>Pentapetalae</taxon>
        <taxon>rosids</taxon>
        <taxon>fabids</taxon>
        <taxon>Cucurbitales</taxon>
        <taxon>Cucurbitaceae</taxon>
        <taxon>Benincaseae</taxon>
        <taxon>Cucumis</taxon>
    </lineage>
</organism>
<evidence type="ECO:0000256" key="7">
    <source>
        <dbReference type="ARBA" id="ARBA00048787"/>
    </source>
</evidence>
<dbReference type="Gramene" id="KGN49123">
    <property type="protein sequence ID" value="KGN49123"/>
    <property type="gene ID" value="Csa_6G514840"/>
</dbReference>
<evidence type="ECO:0000313" key="10">
    <source>
        <dbReference type="Proteomes" id="UP000029981"/>
    </source>
</evidence>
<comment type="catalytic activity">
    <reaction evidence="7">
        <text>N(6)-methyl-AMP + H2O + H(+) = IMP + methylamine</text>
        <dbReference type="Rhea" id="RHEA:16001"/>
        <dbReference type="ChEBI" id="CHEBI:15377"/>
        <dbReference type="ChEBI" id="CHEBI:15378"/>
        <dbReference type="ChEBI" id="CHEBI:58053"/>
        <dbReference type="ChEBI" id="CHEBI:59338"/>
        <dbReference type="ChEBI" id="CHEBI:144842"/>
    </reaction>
    <physiologicalReaction direction="left-to-right" evidence="7">
        <dbReference type="Rhea" id="RHEA:16002"/>
    </physiologicalReaction>
</comment>
<dbReference type="PANTHER" id="PTHR11409">
    <property type="entry name" value="ADENOSINE DEAMINASE"/>
    <property type="match status" value="1"/>
</dbReference>
<keyword evidence="4" id="KW-0378">Hydrolase</keyword>
<dbReference type="Pfam" id="PF00962">
    <property type="entry name" value="A_deaminase"/>
    <property type="match status" value="1"/>
</dbReference>
<evidence type="ECO:0000256" key="1">
    <source>
        <dbReference type="ARBA" id="ARBA00001947"/>
    </source>
</evidence>
<dbReference type="Gene3D" id="3.20.20.140">
    <property type="entry name" value="Metal-dependent hydrolases"/>
    <property type="match status" value="1"/>
</dbReference>
<reference evidence="9 10" key="4">
    <citation type="journal article" date="2011" name="BMC Genomics">
        <title>RNA-Seq improves annotation of protein-coding genes in the cucumber genome.</title>
        <authorList>
            <person name="Li Z."/>
            <person name="Zhang Z."/>
            <person name="Yan P."/>
            <person name="Huang S."/>
            <person name="Fei Z."/>
            <person name="Lin K."/>
        </authorList>
    </citation>
    <scope>NUCLEOTIDE SEQUENCE [LARGE SCALE GENOMIC DNA]</scope>
    <source>
        <strain evidence="10">cv. 9930</strain>
    </source>
</reference>
<keyword evidence="10" id="KW-1185">Reference proteome</keyword>
<evidence type="ECO:0000256" key="4">
    <source>
        <dbReference type="ARBA" id="ARBA00022801"/>
    </source>
</evidence>
<dbReference type="PANTHER" id="PTHR11409:SF42">
    <property type="entry name" value="ADENOSINE DEAMINASE-LIKE PROTEIN"/>
    <property type="match status" value="1"/>
</dbReference>
<accession>A0A0A0KHV0</accession>
<dbReference type="GO" id="GO:0046103">
    <property type="term" value="P:inosine biosynthetic process"/>
    <property type="evidence" value="ECO:0000318"/>
    <property type="project" value="GO_Central"/>
</dbReference>
<dbReference type="GO" id="GO:0009117">
    <property type="term" value="P:nucleotide metabolic process"/>
    <property type="evidence" value="ECO:0007669"/>
    <property type="project" value="UniProtKB-KW"/>
</dbReference>
<dbReference type="CDD" id="cd00443">
    <property type="entry name" value="ADA_AMPD"/>
    <property type="match status" value="1"/>
</dbReference>
<evidence type="ECO:0000256" key="3">
    <source>
        <dbReference type="ARBA" id="ARBA00022723"/>
    </source>
</evidence>
<reference evidence="9 10" key="3">
    <citation type="journal article" date="2010" name="BMC Genomics">
        <title>Transcriptome sequencing and comparative analysis of cucumber flowers with different sex types.</title>
        <authorList>
            <person name="Guo S."/>
            <person name="Zheng Y."/>
            <person name="Joung J.G."/>
            <person name="Liu S."/>
            <person name="Zhang Z."/>
            <person name="Crasta O.R."/>
            <person name="Sobral B.W."/>
            <person name="Xu Y."/>
            <person name="Huang S."/>
            <person name="Fei Z."/>
        </authorList>
    </citation>
    <scope>NUCLEOTIDE SEQUENCE [LARGE SCALE GENOMIC DNA]</scope>
    <source>
        <strain evidence="10">cv. 9930</strain>
    </source>
</reference>
<dbReference type="InterPro" id="IPR006330">
    <property type="entry name" value="Ado/ade_deaminase"/>
</dbReference>
<gene>
    <name evidence="9" type="ORF">Csa_6G514840</name>
</gene>
<dbReference type="KEGG" id="csv:101217089"/>
<reference evidence="9 10" key="2">
    <citation type="journal article" date="2009" name="PLoS ONE">
        <title>An integrated genetic and cytogenetic map of the cucumber genome.</title>
        <authorList>
            <person name="Ren Y."/>
            <person name="Zhang Z."/>
            <person name="Liu J."/>
            <person name="Staub J.E."/>
            <person name="Han Y."/>
            <person name="Cheng Z."/>
            <person name="Li X."/>
            <person name="Lu J."/>
            <person name="Miao H."/>
            <person name="Kang H."/>
            <person name="Xie B."/>
            <person name="Gu X."/>
            <person name="Wang X."/>
            <person name="Du Y."/>
            <person name="Jin W."/>
            <person name="Huang S."/>
        </authorList>
    </citation>
    <scope>NUCLEOTIDE SEQUENCE [LARGE SCALE GENOMIC DNA]</scope>
    <source>
        <strain evidence="10">cv. 9930</strain>
    </source>
</reference>
<feature type="domain" description="Adenosine deaminase" evidence="8">
    <location>
        <begin position="8"/>
        <end position="351"/>
    </location>
</feature>
<dbReference type="GO" id="GO:0004000">
    <property type="term" value="F:adenosine deaminase activity"/>
    <property type="evidence" value="ECO:0000318"/>
    <property type="project" value="GO_Central"/>
</dbReference>
<dbReference type="eggNOG" id="KOG1097">
    <property type="taxonomic scope" value="Eukaryota"/>
</dbReference>
<protein>
    <recommendedName>
        <fullName evidence="8">Adenosine deaminase domain-containing protein</fullName>
    </recommendedName>
</protein>
<dbReference type="GO" id="GO:0046872">
    <property type="term" value="F:metal ion binding"/>
    <property type="evidence" value="ECO:0007669"/>
    <property type="project" value="UniProtKB-KW"/>
</dbReference>
<keyword evidence="3" id="KW-0479">Metal-binding</keyword>
<evidence type="ECO:0000256" key="6">
    <source>
        <dbReference type="ARBA" id="ARBA00023080"/>
    </source>
</evidence>
<reference evidence="9 10" key="1">
    <citation type="journal article" date="2009" name="Nat. Genet.">
        <title>The genome of the cucumber, Cucumis sativus L.</title>
        <authorList>
            <person name="Huang S."/>
            <person name="Li R."/>
            <person name="Zhang Z."/>
            <person name="Li L."/>
            <person name="Gu X."/>
            <person name="Fan W."/>
            <person name="Lucas W.J."/>
            <person name="Wang X."/>
            <person name="Xie B."/>
            <person name="Ni P."/>
            <person name="Ren Y."/>
            <person name="Zhu H."/>
            <person name="Li J."/>
            <person name="Lin K."/>
            <person name="Jin W."/>
            <person name="Fei Z."/>
            <person name="Li G."/>
            <person name="Staub J."/>
            <person name="Kilian A."/>
            <person name="van der Vossen E.A."/>
            <person name="Wu Y."/>
            <person name="Guo J."/>
            <person name="He J."/>
            <person name="Jia Z."/>
            <person name="Ren Y."/>
            <person name="Tian G."/>
            <person name="Lu Y."/>
            <person name="Ruan J."/>
            <person name="Qian W."/>
            <person name="Wang M."/>
            <person name="Huang Q."/>
            <person name="Li B."/>
            <person name="Xuan Z."/>
            <person name="Cao J."/>
            <person name="Asan"/>
            <person name="Wu Z."/>
            <person name="Zhang J."/>
            <person name="Cai Q."/>
            <person name="Bai Y."/>
            <person name="Zhao B."/>
            <person name="Han Y."/>
            <person name="Li Y."/>
            <person name="Li X."/>
            <person name="Wang S."/>
            <person name="Shi Q."/>
            <person name="Liu S."/>
            <person name="Cho W.K."/>
            <person name="Kim J.Y."/>
            <person name="Xu Y."/>
            <person name="Heller-Uszynska K."/>
            <person name="Miao H."/>
            <person name="Cheng Z."/>
            <person name="Zhang S."/>
            <person name="Wu J."/>
            <person name="Yang Y."/>
            <person name="Kang H."/>
            <person name="Li M."/>
            <person name="Liang H."/>
            <person name="Ren X."/>
            <person name="Shi Z."/>
            <person name="Wen M."/>
            <person name="Jian M."/>
            <person name="Yang H."/>
            <person name="Zhang G."/>
            <person name="Yang Z."/>
            <person name="Chen R."/>
            <person name="Liu S."/>
            <person name="Li J."/>
            <person name="Ma L."/>
            <person name="Liu H."/>
            <person name="Zhou Y."/>
            <person name="Zhao J."/>
            <person name="Fang X."/>
            <person name="Li G."/>
            <person name="Fang L."/>
            <person name="Li Y."/>
            <person name="Liu D."/>
            <person name="Zheng H."/>
            <person name="Zhang Y."/>
            <person name="Qin N."/>
            <person name="Li Z."/>
            <person name="Yang G."/>
            <person name="Yang S."/>
            <person name="Bolund L."/>
            <person name="Kristiansen K."/>
            <person name="Zheng H."/>
            <person name="Li S."/>
            <person name="Zhang X."/>
            <person name="Yang H."/>
            <person name="Wang J."/>
            <person name="Sun R."/>
            <person name="Zhang B."/>
            <person name="Jiang S."/>
            <person name="Wang J."/>
            <person name="Du Y."/>
            <person name="Li S."/>
        </authorList>
    </citation>
    <scope>NUCLEOTIDE SEQUENCE [LARGE SCALE GENOMIC DNA]</scope>
    <source>
        <strain evidence="10">cv. 9930</strain>
    </source>
</reference>
<evidence type="ECO:0000259" key="8">
    <source>
        <dbReference type="Pfam" id="PF00962"/>
    </source>
</evidence>
<dbReference type="OrthoDB" id="272271at2759"/>
<dbReference type="SUPFAM" id="SSF51556">
    <property type="entry name" value="Metallo-dependent hydrolases"/>
    <property type="match status" value="1"/>
</dbReference>
<comment type="similarity">
    <text evidence="2">Belongs to the metallo-dependent hydrolases superfamily. Adenosine and AMP deaminases family.</text>
</comment>
<dbReference type="OMA" id="RPQFKPY"/>
<name>A0A0A0KHV0_CUCSA</name>
<evidence type="ECO:0000256" key="2">
    <source>
        <dbReference type="ARBA" id="ARBA00006676"/>
    </source>
</evidence>
<comment type="cofactor">
    <cofactor evidence="1">
        <name>Zn(2+)</name>
        <dbReference type="ChEBI" id="CHEBI:29105"/>
    </cofactor>
</comment>
<evidence type="ECO:0000313" key="9">
    <source>
        <dbReference type="EMBL" id="KGN49123.1"/>
    </source>
</evidence>
<keyword evidence="6" id="KW-0546">Nucleotide metabolism</keyword>
<dbReference type="AlphaFoldDB" id="A0A0A0KHV0"/>
<dbReference type="EMBL" id="CM002927">
    <property type="protein sequence ID" value="KGN49123.1"/>
    <property type="molecule type" value="Genomic_DNA"/>
</dbReference>
<proteinExistence type="inferred from homology"/>
<evidence type="ECO:0000256" key="5">
    <source>
        <dbReference type="ARBA" id="ARBA00022833"/>
    </source>
</evidence>
<dbReference type="InterPro" id="IPR032466">
    <property type="entry name" value="Metal_Hydrolase"/>
</dbReference>
<keyword evidence="5" id="KW-0862">Zinc</keyword>
<dbReference type="FunFam" id="3.20.20.140:FF:000050">
    <property type="entry name" value="Adenosine/AMP deaminase family protein"/>
    <property type="match status" value="1"/>
</dbReference>
<dbReference type="STRING" id="3659.A0A0A0KHV0"/>
<dbReference type="Proteomes" id="UP000029981">
    <property type="component" value="Chromosome 6"/>
</dbReference>
<sequence>MEWCESMPKVELHAHLNGSIRDSTLLELAKDLGEKGVLVFSDFEHVILKSDRSLVEVFKLFDLIHMVTTDHTTISRITREVIEDFASENVVYIELRTTPKKNKSIGMSKRSYMEAVVDGLKSINSVDVAFMPHDVDAQSPLNSMSIDNTCNVIPRKRIYVRLLLSIDRRETTEDAMETVKLALELKDVGVVGIDLSGNPIVGEWTTFWPALQFAKENGLAITLHCGEVPNPKEIQAMLDFWPQRIGHACFFEGDNWEKLKHLNIPVEICLTSNIRTNSISSLDVHHFDDLYKANHPLVICTDDSGVFSTSVSKEYSLAASAFGLGKKEMFQLARDAIEFIFADNEIKKILNQVFDSFVTNLAL</sequence>